<sequence length="183" mass="20985">MHYPDLEEYCYADPKSERYAYFELRTRNIGWLWSDVPFEQGTVPAEVTRKLRDVLIMGSFREEVLQRLYPSCTAPSDFRTEIVRGPVLPCPLCGQEPVLDLGVGLPVYPQLALGRSEYAIPNPGRSLFYVFPDLLLHYIGEHGYRPPAVFVQALEALDLCGGVVVETLMSRRRPKRRLIQRRA</sequence>
<evidence type="ECO:0000313" key="2">
    <source>
        <dbReference type="EMBL" id="MFC4637927.1"/>
    </source>
</evidence>
<dbReference type="InterPro" id="IPR057679">
    <property type="entry name" value="DUF7919"/>
</dbReference>
<name>A0ABV9I6G8_9DEIO</name>
<accession>A0ABV9I6G8</accession>
<dbReference type="EMBL" id="JBHSEI010000002">
    <property type="protein sequence ID" value="MFC4637927.1"/>
    <property type="molecule type" value="Genomic_DNA"/>
</dbReference>
<proteinExistence type="predicted"/>
<dbReference type="RefSeq" id="WP_380060951.1">
    <property type="nucleotide sequence ID" value="NZ_JBHSEI010000002.1"/>
</dbReference>
<dbReference type="Proteomes" id="UP001595952">
    <property type="component" value="Unassembled WGS sequence"/>
</dbReference>
<protein>
    <recommendedName>
        <fullName evidence="1">DUF7919 domain-containing protein</fullName>
    </recommendedName>
</protein>
<evidence type="ECO:0000259" key="1">
    <source>
        <dbReference type="Pfam" id="PF25535"/>
    </source>
</evidence>
<keyword evidence="3" id="KW-1185">Reference proteome</keyword>
<organism evidence="2 3">
    <name type="scientific">Deinococcus hohokamensis</name>
    <dbReference type="NCBI Taxonomy" id="309883"/>
    <lineage>
        <taxon>Bacteria</taxon>
        <taxon>Thermotogati</taxon>
        <taxon>Deinococcota</taxon>
        <taxon>Deinococci</taxon>
        <taxon>Deinococcales</taxon>
        <taxon>Deinococcaceae</taxon>
        <taxon>Deinococcus</taxon>
    </lineage>
</organism>
<comment type="caution">
    <text evidence="2">The sequence shown here is derived from an EMBL/GenBank/DDBJ whole genome shotgun (WGS) entry which is preliminary data.</text>
</comment>
<feature type="domain" description="DUF7919" evidence="1">
    <location>
        <begin position="1"/>
        <end position="154"/>
    </location>
</feature>
<gene>
    <name evidence="2" type="ORF">ACFO0D_06200</name>
</gene>
<dbReference type="Pfam" id="PF25535">
    <property type="entry name" value="DUF7919"/>
    <property type="match status" value="1"/>
</dbReference>
<evidence type="ECO:0000313" key="3">
    <source>
        <dbReference type="Proteomes" id="UP001595952"/>
    </source>
</evidence>
<reference evidence="3" key="1">
    <citation type="journal article" date="2019" name="Int. J. Syst. Evol. Microbiol.">
        <title>The Global Catalogue of Microorganisms (GCM) 10K type strain sequencing project: providing services to taxonomists for standard genome sequencing and annotation.</title>
        <authorList>
            <consortium name="The Broad Institute Genomics Platform"/>
            <consortium name="The Broad Institute Genome Sequencing Center for Infectious Disease"/>
            <person name="Wu L."/>
            <person name="Ma J."/>
        </authorList>
    </citation>
    <scope>NUCLEOTIDE SEQUENCE [LARGE SCALE GENOMIC DNA]</scope>
    <source>
        <strain evidence="3">CCUG 55995</strain>
    </source>
</reference>